<sequence>MPLNITLSSHRIQLRILTIEDSKDLVTAASDGELWNLPFTVVPSAETVDDYIQHALEGYQAGTVLPFAVEDIATGKIIGSTRFWKIDRKNLKLEIGSTWYSKSWQRTYANTEVKYLMLQYAFEELNCVRVQFTTDVLNEKSQNAILRIGAQKEGVVRNERIMPNGRKRNSVRFSIIDEEWPSIKDNLIKKLNYY</sequence>
<dbReference type="EMBL" id="CP077365">
    <property type="protein sequence ID" value="QXB47197.1"/>
    <property type="molecule type" value="Genomic_DNA"/>
</dbReference>
<evidence type="ECO:0000313" key="2">
    <source>
        <dbReference type="EMBL" id="QXB47197.1"/>
    </source>
</evidence>
<evidence type="ECO:0000313" key="3">
    <source>
        <dbReference type="Proteomes" id="UP000683517"/>
    </source>
</evidence>
<gene>
    <name evidence="2" type="ORF">I6L30_04095</name>
</gene>
<dbReference type="PANTHER" id="PTHR43610:SF1">
    <property type="entry name" value="N-ACETYLTRANSFERASE DOMAIN-CONTAINING PROTEIN"/>
    <property type="match status" value="1"/>
</dbReference>
<organism evidence="2 3">
    <name type="scientific">Acinetobacter seifertii</name>
    <dbReference type="NCBI Taxonomy" id="1530123"/>
    <lineage>
        <taxon>Bacteria</taxon>
        <taxon>Pseudomonadati</taxon>
        <taxon>Pseudomonadota</taxon>
        <taxon>Gammaproteobacteria</taxon>
        <taxon>Moraxellales</taxon>
        <taxon>Moraxellaceae</taxon>
        <taxon>Acinetobacter</taxon>
        <taxon>Acinetobacter calcoaceticus/baumannii complex</taxon>
    </lineage>
</organism>
<feature type="domain" description="N-acetyltransferase" evidence="1">
    <location>
        <begin position="11"/>
        <end position="151"/>
    </location>
</feature>
<keyword evidence="3" id="KW-1185">Reference proteome</keyword>
<name>A0ABX8L8V2_9GAMM</name>
<proteinExistence type="predicted"/>
<dbReference type="PANTHER" id="PTHR43610">
    <property type="entry name" value="BLL6696 PROTEIN"/>
    <property type="match status" value="1"/>
</dbReference>
<protein>
    <submittedName>
        <fullName evidence="2">GNAT family N-acetyltransferase</fullName>
    </submittedName>
</protein>
<accession>A0ABX8L8V2</accession>
<dbReference type="Pfam" id="PF13302">
    <property type="entry name" value="Acetyltransf_3"/>
    <property type="match status" value="1"/>
</dbReference>
<dbReference type="Proteomes" id="UP000683517">
    <property type="component" value="Chromosome"/>
</dbReference>
<dbReference type="RefSeq" id="WP_216985350.1">
    <property type="nucleotide sequence ID" value="NZ_CP077365.1"/>
</dbReference>
<reference evidence="2 3" key="1">
    <citation type="submission" date="2021-06" db="EMBL/GenBank/DDBJ databases">
        <title>FDA dAtabase for Regulatory Grade micrObial Sequences (FDA-ARGOS): Supporting development and validation of Infectious Disease Dx tests.</title>
        <authorList>
            <person name="Sproer C."/>
            <person name="Gronow S."/>
            <person name="Severitt S."/>
            <person name="Schroder I."/>
            <person name="Tallon L."/>
            <person name="Sadzewicz L."/>
            <person name="Zhao X."/>
            <person name="Boylan J."/>
            <person name="Ott S."/>
            <person name="Bowen H."/>
            <person name="Vavikolanu K."/>
            <person name="Mehta A."/>
            <person name="Aluvathingal J."/>
            <person name="Nadendla S."/>
            <person name="Lowell S."/>
            <person name="Myers T."/>
            <person name="Yan Y."/>
        </authorList>
    </citation>
    <scope>NUCLEOTIDE SEQUENCE [LARGE SCALE GENOMIC DNA]</scope>
    <source>
        <strain evidence="2 3">FDAARGOS 1400</strain>
    </source>
</reference>
<evidence type="ECO:0000259" key="1">
    <source>
        <dbReference type="Pfam" id="PF13302"/>
    </source>
</evidence>
<dbReference type="InterPro" id="IPR000182">
    <property type="entry name" value="GNAT_dom"/>
</dbReference>